<dbReference type="GO" id="GO:0005743">
    <property type="term" value="C:mitochondrial inner membrane"/>
    <property type="evidence" value="ECO:0007669"/>
    <property type="project" value="TreeGrafter"/>
</dbReference>
<dbReference type="EnsemblMetazoa" id="G24343.4">
    <property type="protein sequence ID" value="G24343.4:cds"/>
    <property type="gene ID" value="G24343"/>
</dbReference>
<dbReference type="Gene3D" id="1.25.40.10">
    <property type="entry name" value="Tetratricopeptide repeat domain"/>
    <property type="match status" value="3"/>
</dbReference>
<evidence type="ECO:0000256" key="1">
    <source>
        <dbReference type="ARBA" id="ARBA00004173"/>
    </source>
</evidence>
<dbReference type="AlphaFoldDB" id="A0A8W8KNB9"/>
<sequence>MSYSTWKSTLGLMLKLPRTFKWKFPKQFNHVVFNTTFTQQRFKDAFEKLYKSGTQQRKGTYKFLGTVTFTRAFLGFFGTDDSKDPVKEHIRMGHIAVAREDFKEAENCYHLALHAGQQQFNEKKIDKRQLITIRIYVFDSLGNLALKMGDLKKAEELYKRTLKVAVQNEFFTLTDNATVEISMRLAAIYAMMGKEEETHSGFQFCIKTQEDKIKENPDESSYTYGLLGMCLENYAKFLVNAKQYNKALEYLQRAEEVVVRYLGEEHPQRIVALNDIGTVHILKEDYDKAEKVLKKALAIGHACKDETLPVLYSNLGALYLRQAKVDKALEMCKTGEKIGTEMGHSEAVKRAKFCIEKCEEEE</sequence>
<dbReference type="Proteomes" id="UP000005408">
    <property type="component" value="Unassembled WGS sequence"/>
</dbReference>
<dbReference type="EnsemblMetazoa" id="G24343.2">
    <property type="protein sequence ID" value="G24343.2:cds"/>
    <property type="gene ID" value="G24343"/>
</dbReference>
<dbReference type="GO" id="GO:0034551">
    <property type="term" value="P:mitochondrial respiratory chain complex III assembly"/>
    <property type="evidence" value="ECO:0007669"/>
    <property type="project" value="InterPro"/>
</dbReference>
<evidence type="ECO:0000313" key="8">
    <source>
        <dbReference type="EnsemblMetazoa" id="G24343.5:cds"/>
    </source>
</evidence>
<dbReference type="Pfam" id="PF13176">
    <property type="entry name" value="TPR_7"/>
    <property type="match status" value="1"/>
</dbReference>
<dbReference type="OMA" id="ANTYYEM"/>
<dbReference type="SMART" id="SM00028">
    <property type="entry name" value="TPR"/>
    <property type="match status" value="5"/>
</dbReference>
<dbReference type="InterPro" id="IPR040395">
    <property type="entry name" value="TTC19"/>
</dbReference>
<keyword evidence="3" id="KW-0677">Repeat</keyword>
<dbReference type="PROSITE" id="PS50005">
    <property type="entry name" value="TPR"/>
    <property type="match status" value="1"/>
</dbReference>
<keyword evidence="5" id="KW-0809">Transit peptide</keyword>
<accession>A0A8W8KNB9</accession>
<dbReference type="InterPro" id="IPR019734">
    <property type="entry name" value="TPR_rpt"/>
</dbReference>
<dbReference type="OrthoDB" id="5986190at2759"/>
<comment type="similarity">
    <text evidence="2">Belongs to the TTC19 family.</text>
</comment>
<organism evidence="8 9">
    <name type="scientific">Magallana gigas</name>
    <name type="common">Pacific oyster</name>
    <name type="synonym">Crassostrea gigas</name>
    <dbReference type="NCBI Taxonomy" id="29159"/>
    <lineage>
        <taxon>Eukaryota</taxon>
        <taxon>Metazoa</taxon>
        <taxon>Spiralia</taxon>
        <taxon>Lophotrochozoa</taxon>
        <taxon>Mollusca</taxon>
        <taxon>Bivalvia</taxon>
        <taxon>Autobranchia</taxon>
        <taxon>Pteriomorphia</taxon>
        <taxon>Ostreida</taxon>
        <taxon>Ostreoidea</taxon>
        <taxon>Ostreidae</taxon>
        <taxon>Magallana</taxon>
    </lineage>
</organism>
<evidence type="ECO:0000256" key="6">
    <source>
        <dbReference type="ARBA" id="ARBA00023128"/>
    </source>
</evidence>
<evidence type="ECO:0000256" key="5">
    <source>
        <dbReference type="ARBA" id="ARBA00022946"/>
    </source>
</evidence>
<protein>
    <recommendedName>
        <fullName evidence="10">Tetratricopeptide repeat protein 19, mitochondrial</fullName>
    </recommendedName>
</protein>
<evidence type="ECO:0000256" key="3">
    <source>
        <dbReference type="ARBA" id="ARBA00022737"/>
    </source>
</evidence>
<dbReference type="PANTHER" id="PTHR13143">
    <property type="entry name" value="TETRATRICOPEPTIDE REPEAT PROTEIN 19"/>
    <property type="match status" value="1"/>
</dbReference>
<dbReference type="PANTHER" id="PTHR13143:SF6">
    <property type="entry name" value="TETRATRICOPEPTIDE REPEAT PROTEIN 19, MITOCHONDRIAL"/>
    <property type="match status" value="1"/>
</dbReference>
<evidence type="ECO:0000256" key="4">
    <source>
        <dbReference type="ARBA" id="ARBA00022803"/>
    </source>
</evidence>
<evidence type="ECO:0008006" key="10">
    <source>
        <dbReference type="Google" id="ProtNLM"/>
    </source>
</evidence>
<keyword evidence="6" id="KW-0496">Mitochondrion</keyword>
<evidence type="ECO:0000313" key="9">
    <source>
        <dbReference type="Proteomes" id="UP000005408"/>
    </source>
</evidence>
<name>A0A8W8KNB9_MAGGI</name>
<dbReference type="EnsemblMetazoa" id="G24343.1">
    <property type="protein sequence ID" value="G24343.1:cds"/>
    <property type="gene ID" value="G24343"/>
</dbReference>
<comment type="subcellular location">
    <subcellularLocation>
        <location evidence="1">Mitochondrion</location>
    </subcellularLocation>
</comment>
<dbReference type="InterPro" id="IPR011990">
    <property type="entry name" value="TPR-like_helical_dom_sf"/>
</dbReference>
<evidence type="ECO:0000256" key="7">
    <source>
        <dbReference type="PROSITE-ProRule" id="PRU00339"/>
    </source>
</evidence>
<feature type="repeat" description="TPR" evidence="7">
    <location>
        <begin position="135"/>
        <end position="168"/>
    </location>
</feature>
<dbReference type="EnsemblMetazoa" id="G24343.5">
    <property type="protein sequence ID" value="G24343.5:cds"/>
    <property type="gene ID" value="G24343"/>
</dbReference>
<keyword evidence="4 7" id="KW-0802">TPR repeat</keyword>
<keyword evidence="9" id="KW-1185">Reference proteome</keyword>
<dbReference type="Pfam" id="PF13424">
    <property type="entry name" value="TPR_12"/>
    <property type="match status" value="1"/>
</dbReference>
<dbReference type="SUPFAM" id="SSF48452">
    <property type="entry name" value="TPR-like"/>
    <property type="match status" value="2"/>
</dbReference>
<evidence type="ECO:0000256" key="2">
    <source>
        <dbReference type="ARBA" id="ARBA00008219"/>
    </source>
</evidence>
<proteinExistence type="inferred from homology"/>
<reference evidence="8" key="1">
    <citation type="submission" date="2022-08" db="UniProtKB">
        <authorList>
            <consortium name="EnsemblMetazoa"/>
        </authorList>
    </citation>
    <scope>IDENTIFICATION</scope>
    <source>
        <strain evidence="8">05x7-T-G4-1.051#20</strain>
    </source>
</reference>